<dbReference type="AlphaFoldDB" id="A0A835S3B5"/>
<dbReference type="OrthoDB" id="10250354at2759"/>
<proteinExistence type="predicted"/>
<gene>
    <name evidence="1" type="ORF">HPP92_000983</name>
</gene>
<organism evidence="1 2">
    <name type="scientific">Vanilla planifolia</name>
    <name type="common">Vanilla</name>
    <dbReference type="NCBI Taxonomy" id="51239"/>
    <lineage>
        <taxon>Eukaryota</taxon>
        <taxon>Viridiplantae</taxon>
        <taxon>Streptophyta</taxon>
        <taxon>Embryophyta</taxon>
        <taxon>Tracheophyta</taxon>
        <taxon>Spermatophyta</taxon>
        <taxon>Magnoliopsida</taxon>
        <taxon>Liliopsida</taxon>
        <taxon>Asparagales</taxon>
        <taxon>Orchidaceae</taxon>
        <taxon>Vanilloideae</taxon>
        <taxon>Vanilleae</taxon>
        <taxon>Vanilla</taxon>
    </lineage>
</organism>
<reference evidence="1 2" key="1">
    <citation type="journal article" date="2020" name="Nat. Food">
        <title>A phased Vanilla planifolia genome enables genetic improvement of flavour and production.</title>
        <authorList>
            <person name="Hasing T."/>
            <person name="Tang H."/>
            <person name="Brym M."/>
            <person name="Khazi F."/>
            <person name="Huang T."/>
            <person name="Chambers A.H."/>
        </authorList>
    </citation>
    <scope>NUCLEOTIDE SEQUENCE [LARGE SCALE GENOMIC DNA]</scope>
    <source>
        <tissue evidence="1">Leaf</tissue>
    </source>
</reference>
<sequence length="171" mass="18416">MAAAVVVRRAILKQHQIGVTPVSSVTLVSVSLAHIIRGRLFSDVVGDAFLDKSEVTDGISTAIKNFRFISLGSSARDQFLSGIMFANGAFGEHNRGIGVDLASPEGVVAYQAIMIIFVATNNQEEYGESRGSSQRLLCSKVESLGYKLTLVSDSARDLSQSMHTHRILTES</sequence>
<keyword evidence="2" id="KW-1185">Reference proteome</keyword>
<protein>
    <submittedName>
        <fullName evidence="1">Uncharacterized protein</fullName>
    </submittedName>
</protein>
<evidence type="ECO:0000313" key="1">
    <source>
        <dbReference type="EMBL" id="KAG0496292.1"/>
    </source>
</evidence>
<dbReference type="Proteomes" id="UP000636800">
    <property type="component" value="Chromosome 1"/>
</dbReference>
<comment type="caution">
    <text evidence="1">The sequence shown here is derived from an EMBL/GenBank/DDBJ whole genome shotgun (WGS) entry which is preliminary data.</text>
</comment>
<accession>A0A835S3B5</accession>
<evidence type="ECO:0000313" key="2">
    <source>
        <dbReference type="Proteomes" id="UP000636800"/>
    </source>
</evidence>
<name>A0A835S3B5_VANPL</name>
<dbReference type="EMBL" id="JADCNL010000001">
    <property type="protein sequence ID" value="KAG0496292.1"/>
    <property type="molecule type" value="Genomic_DNA"/>
</dbReference>